<evidence type="ECO:0000313" key="2">
    <source>
        <dbReference type="Proteomes" id="UP000298030"/>
    </source>
</evidence>
<evidence type="ECO:0000313" key="1">
    <source>
        <dbReference type="EMBL" id="TEB04122.1"/>
    </source>
</evidence>
<keyword evidence="2" id="KW-1185">Reference proteome</keyword>
<dbReference type="EMBL" id="QPFP01000642">
    <property type="protein sequence ID" value="TEB04122.1"/>
    <property type="molecule type" value="Genomic_DNA"/>
</dbReference>
<gene>
    <name evidence="1" type="ORF">FA13DRAFT_1750611</name>
</gene>
<sequence length="58" mass="6542">MDEERANVDTLGKFYTRLLAGRSRTAQGQSSDEYTVFSGYEWGFSTGEPPSYVMAPHF</sequence>
<dbReference type="Proteomes" id="UP000298030">
    <property type="component" value="Unassembled WGS sequence"/>
</dbReference>
<protein>
    <submittedName>
        <fullName evidence="1">Uncharacterized protein</fullName>
    </submittedName>
</protein>
<name>A0A4Y7R5X6_COPMI</name>
<proteinExistence type="predicted"/>
<accession>A0A4Y7R5X6</accession>
<reference evidence="1 2" key="1">
    <citation type="journal article" date="2019" name="Nat. Ecol. Evol.">
        <title>Megaphylogeny resolves global patterns of mushroom evolution.</title>
        <authorList>
            <person name="Varga T."/>
            <person name="Krizsan K."/>
            <person name="Foldi C."/>
            <person name="Dima B."/>
            <person name="Sanchez-Garcia M."/>
            <person name="Sanchez-Ramirez S."/>
            <person name="Szollosi G.J."/>
            <person name="Szarkandi J.G."/>
            <person name="Papp V."/>
            <person name="Albert L."/>
            <person name="Andreopoulos W."/>
            <person name="Angelini C."/>
            <person name="Antonin V."/>
            <person name="Barry K.W."/>
            <person name="Bougher N.L."/>
            <person name="Buchanan P."/>
            <person name="Buyck B."/>
            <person name="Bense V."/>
            <person name="Catcheside P."/>
            <person name="Chovatia M."/>
            <person name="Cooper J."/>
            <person name="Damon W."/>
            <person name="Desjardin D."/>
            <person name="Finy P."/>
            <person name="Geml J."/>
            <person name="Haridas S."/>
            <person name="Hughes K."/>
            <person name="Justo A."/>
            <person name="Karasinski D."/>
            <person name="Kautmanova I."/>
            <person name="Kiss B."/>
            <person name="Kocsube S."/>
            <person name="Kotiranta H."/>
            <person name="LaButti K.M."/>
            <person name="Lechner B.E."/>
            <person name="Liimatainen K."/>
            <person name="Lipzen A."/>
            <person name="Lukacs Z."/>
            <person name="Mihaltcheva S."/>
            <person name="Morgado L.N."/>
            <person name="Niskanen T."/>
            <person name="Noordeloos M.E."/>
            <person name="Ohm R.A."/>
            <person name="Ortiz-Santana B."/>
            <person name="Ovrebo C."/>
            <person name="Racz N."/>
            <person name="Riley R."/>
            <person name="Savchenko A."/>
            <person name="Shiryaev A."/>
            <person name="Soop K."/>
            <person name="Spirin V."/>
            <person name="Szebenyi C."/>
            <person name="Tomsovsky M."/>
            <person name="Tulloss R.E."/>
            <person name="Uehling J."/>
            <person name="Grigoriev I.V."/>
            <person name="Vagvolgyi C."/>
            <person name="Papp T."/>
            <person name="Martin F.M."/>
            <person name="Miettinen O."/>
            <person name="Hibbett D.S."/>
            <person name="Nagy L.G."/>
        </authorList>
    </citation>
    <scope>NUCLEOTIDE SEQUENCE [LARGE SCALE GENOMIC DNA]</scope>
    <source>
        <strain evidence="1 2">FP101781</strain>
    </source>
</reference>
<comment type="caution">
    <text evidence="1">The sequence shown here is derived from an EMBL/GenBank/DDBJ whole genome shotgun (WGS) entry which is preliminary data.</text>
</comment>
<dbReference type="AlphaFoldDB" id="A0A4Y7R5X6"/>
<organism evidence="1 2">
    <name type="scientific">Coprinellus micaceus</name>
    <name type="common">Glistening ink-cap mushroom</name>
    <name type="synonym">Coprinus micaceus</name>
    <dbReference type="NCBI Taxonomy" id="71717"/>
    <lineage>
        <taxon>Eukaryota</taxon>
        <taxon>Fungi</taxon>
        <taxon>Dikarya</taxon>
        <taxon>Basidiomycota</taxon>
        <taxon>Agaricomycotina</taxon>
        <taxon>Agaricomycetes</taxon>
        <taxon>Agaricomycetidae</taxon>
        <taxon>Agaricales</taxon>
        <taxon>Agaricineae</taxon>
        <taxon>Psathyrellaceae</taxon>
        <taxon>Coprinellus</taxon>
    </lineage>
</organism>